<keyword evidence="2" id="KW-1185">Reference proteome</keyword>
<gene>
    <name evidence="1" type="ORF">D623_10023866</name>
</gene>
<name>S7P1R1_MYOBR</name>
<dbReference type="Proteomes" id="UP000052978">
    <property type="component" value="Unassembled WGS sequence"/>
</dbReference>
<organism evidence="1 2">
    <name type="scientific">Myotis brandtii</name>
    <name type="common">Brandt's bat</name>
    <dbReference type="NCBI Taxonomy" id="109478"/>
    <lineage>
        <taxon>Eukaryota</taxon>
        <taxon>Metazoa</taxon>
        <taxon>Chordata</taxon>
        <taxon>Craniata</taxon>
        <taxon>Vertebrata</taxon>
        <taxon>Euteleostomi</taxon>
        <taxon>Mammalia</taxon>
        <taxon>Eutheria</taxon>
        <taxon>Laurasiatheria</taxon>
        <taxon>Chiroptera</taxon>
        <taxon>Yangochiroptera</taxon>
        <taxon>Vespertilionidae</taxon>
        <taxon>Myotis</taxon>
    </lineage>
</organism>
<accession>S7P1R1</accession>
<dbReference type="EMBL" id="KE161462">
    <property type="protein sequence ID" value="EPQ04013.1"/>
    <property type="molecule type" value="Genomic_DNA"/>
</dbReference>
<sequence length="58" mass="6535">MKPKLEFSPFFTISETLWQTSRSRTRIGHRQRSWDMAFPDAGLPIPLTQSGVSEVAAA</sequence>
<evidence type="ECO:0000313" key="1">
    <source>
        <dbReference type="EMBL" id="EPQ04013.1"/>
    </source>
</evidence>
<reference evidence="1 2" key="1">
    <citation type="journal article" date="2013" name="Nat. Commun.">
        <title>Genome analysis reveals insights into physiology and longevity of the Brandt's bat Myotis brandtii.</title>
        <authorList>
            <person name="Seim I."/>
            <person name="Fang X."/>
            <person name="Xiong Z."/>
            <person name="Lobanov A.V."/>
            <person name="Huang Z."/>
            <person name="Ma S."/>
            <person name="Feng Y."/>
            <person name="Turanov A.A."/>
            <person name="Zhu Y."/>
            <person name="Lenz T.L."/>
            <person name="Gerashchenko M.V."/>
            <person name="Fan D."/>
            <person name="Hee Yim S."/>
            <person name="Yao X."/>
            <person name="Jordan D."/>
            <person name="Xiong Y."/>
            <person name="Ma Y."/>
            <person name="Lyapunov A.N."/>
            <person name="Chen G."/>
            <person name="Kulakova O.I."/>
            <person name="Sun Y."/>
            <person name="Lee S.G."/>
            <person name="Bronson R.T."/>
            <person name="Moskalev A.A."/>
            <person name="Sunyaev S.R."/>
            <person name="Zhang G."/>
            <person name="Krogh A."/>
            <person name="Wang J."/>
            <person name="Gladyshev V.N."/>
        </authorList>
    </citation>
    <scope>NUCLEOTIDE SEQUENCE [LARGE SCALE GENOMIC DNA]</scope>
</reference>
<evidence type="ECO:0000313" key="2">
    <source>
        <dbReference type="Proteomes" id="UP000052978"/>
    </source>
</evidence>
<proteinExistence type="predicted"/>
<dbReference type="AlphaFoldDB" id="S7P1R1"/>
<protein>
    <submittedName>
        <fullName evidence="1">Uncharacterized protein</fullName>
    </submittedName>
</protein>